<keyword evidence="1" id="KW-0175">Coiled coil</keyword>
<evidence type="ECO:0000256" key="1">
    <source>
        <dbReference type="SAM" id="Coils"/>
    </source>
</evidence>
<keyword evidence="4" id="KW-1185">Reference proteome</keyword>
<evidence type="ECO:0000313" key="2">
    <source>
        <dbReference type="EMBL" id="CAI9944147.1"/>
    </source>
</evidence>
<sequence length="483" mass="57611">MSVLLTFQQKELERRIQNDFLQIRSKYVSQKLVALQQQLKEIQQVDYMNKKLFKSILVNLLNEMKIRRDPQSNIACQILSAIKSDSDCYHVLLPQLTIARARFQQLSQAQPIIRPEVDLNYTNTFQAQKSLIKFNQIQHEQPQPPPLAEEQDVILAHNKTTFSLNASQTQIEQNNGRINSNAFKRKEQKIVHEVQPTFDEFLENEFNVQLNHQQVQKQQQKINQKLMQKELQINEMVKEDLKQQKEIPQNKVEYYAKPKTEFKNELLNDLCYLLQFRAEHTVRMNKAHLNLIKNKRQVREPVFYYNLKLQDYNRVLNTKHKLMLFKQFLGIKLQHLHTSSQIYQLKQMNKKLQFKAQIFTTQLQTRTVYFTELLNIKRTLIDKIETKKEQEKQALVNLMKLNSKVQQQAVHKILNLKLLVRHRQVFNYVVMNLKKNVLEKMMKQKMDTLNVQAKQIRSELLIAQVKTLQRKRNLLKELSKNEE</sequence>
<feature type="coiled-coil region" evidence="1">
    <location>
        <begin position="381"/>
        <end position="408"/>
    </location>
</feature>
<proteinExistence type="predicted"/>
<reference evidence="2" key="1">
    <citation type="submission" date="2023-06" db="EMBL/GenBank/DDBJ databases">
        <authorList>
            <person name="Kurt Z."/>
        </authorList>
    </citation>
    <scope>NUCLEOTIDE SEQUENCE</scope>
</reference>
<protein>
    <submittedName>
        <fullName evidence="3">Hypothetical_protein</fullName>
    </submittedName>
</protein>
<organism evidence="2">
    <name type="scientific">Hexamita inflata</name>
    <dbReference type="NCBI Taxonomy" id="28002"/>
    <lineage>
        <taxon>Eukaryota</taxon>
        <taxon>Metamonada</taxon>
        <taxon>Diplomonadida</taxon>
        <taxon>Hexamitidae</taxon>
        <taxon>Hexamitinae</taxon>
        <taxon>Hexamita</taxon>
    </lineage>
</organism>
<dbReference type="EMBL" id="CATOUU010000721">
    <property type="protein sequence ID" value="CAI9944147.1"/>
    <property type="molecule type" value="Genomic_DNA"/>
</dbReference>
<evidence type="ECO:0000313" key="3">
    <source>
        <dbReference type="EMBL" id="CAL6019641.1"/>
    </source>
</evidence>
<name>A0AA86Q093_9EUKA</name>
<reference evidence="3 4" key="2">
    <citation type="submission" date="2024-07" db="EMBL/GenBank/DDBJ databases">
        <authorList>
            <person name="Akdeniz Z."/>
        </authorList>
    </citation>
    <scope>NUCLEOTIDE SEQUENCE [LARGE SCALE GENOMIC DNA]</scope>
</reference>
<gene>
    <name evidence="3" type="ORF">HINF_LOCUS27048</name>
    <name evidence="2" type="ORF">HINF_LOCUS31792</name>
</gene>
<evidence type="ECO:0000313" key="4">
    <source>
        <dbReference type="Proteomes" id="UP001642409"/>
    </source>
</evidence>
<feature type="coiled-coil region" evidence="1">
    <location>
        <begin position="212"/>
        <end position="239"/>
    </location>
</feature>
<accession>A0AA86Q093</accession>
<dbReference type="Proteomes" id="UP001642409">
    <property type="component" value="Unassembled WGS sequence"/>
</dbReference>
<dbReference type="AlphaFoldDB" id="A0AA86Q093"/>
<comment type="caution">
    <text evidence="2">The sequence shown here is derived from an EMBL/GenBank/DDBJ whole genome shotgun (WGS) entry which is preliminary data.</text>
</comment>
<dbReference type="EMBL" id="CAXDID020000083">
    <property type="protein sequence ID" value="CAL6019641.1"/>
    <property type="molecule type" value="Genomic_DNA"/>
</dbReference>